<evidence type="ECO:0000313" key="3">
    <source>
        <dbReference type="EMBL" id="CAD6995733.1"/>
    </source>
</evidence>
<dbReference type="EMBL" id="CAJHJT010000001">
    <property type="protein sequence ID" value="CAD6995733.1"/>
    <property type="molecule type" value="Genomic_DNA"/>
</dbReference>
<dbReference type="Gene3D" id="2.30.29.30">
    <property type="entry name" value="Pleckstrin-homology domain (PH domain)/Phosphotyrosine-binding domain (PTB)"/>
    <property type="match status" value="1"/>
</dbReference>
<comment type="caution">
    <text evidence="3">The sequence shown here is derived from an EMBL/GenBank/DDBJ whole genome shotgun (WGS) entry which is preliminary data.</text>
</comment>
<dbReference type="InterPro" id="IPR033930">
    <property type="entry name" value="FAM43A/B_PTB"/>
</dbReference>
<feature type="compositionally biased region" description="Low complexity" evidence="1">
    <location>
        <begin position="806"/>
        <end position="822"/>
    </location>
</feature>
<feature type="region of interest" description="Disordered" evidence="1">
    <location>
        <begin position="1"/>
        <end position="23"/>
    </location>
</feature>
<feature type="compositionally biased region" description="Polar residues" evidence="1">
    <location>
        <begin position="922"/>
        <end position="934"/>
    </location>
</feature>
<sequence length="1085" mass="120714">MMDVTSSMVSLGNTNSSVSNSGNSEMLQQCDEVDFVAVAAHNNNNNNIFKSHIMNNNQSGNNSNAVESTTNISNSNSKIFANSKTSTNEHLRYQQQPRQQEQQQNKDTSKSKKKSASSSEEPKKKNSAKERLSLFSTLGRRISQKTLGQKDKNADASSTQSDKTIATESSATTPTTAVATTNPTDPATPPRPRTFVKGSSIARLLGHTHKKFEKYQQTNEKDKTPVDGKFHTYGGRRRTNGPYLDRFKRYSKDDGDVNSTNTSNDNSNNNDEDANTSMDFTDVLDLEADTADELQRDSSGLDRFCDHSTVAAGDDEAAAELGSKTMRTLSRSLGRLWGKRLHSVNISTPDPEYKVSYLGNVLTGWAKGEGCVEKQLNTLWRNYTQNNKPDMIMRIKVCASGIKATTRQHGLTEYWANRITHCCAPKNYPRIFCWVYRHEGRKLKHELRCHAVLCSKEKVVQDICNTLKENLERALREFKREKILKQNARLSLANACYENPSLPRRKILLIVGGSNYRPPLERSKSAPKLMAIEEAIGEEDGEDAEDTNEPEMKACCQKDSLYPAMTLGRRRCRRGHSIRRTGKARPLCGISLDESQRLKQKFAGNIKVIGSCCHGKETTKECANKQKTSAACSVVEEEQRNSFGSDDSDDFEKLLKYNDYDTNASLATELLPYFDMQLHKNTSSSLSDLCVLKDEEEPLSMLPTINSDPMAHPEGDLPPTDFARQEQIEEEEEGTHVGLRRSGVCSDGEEDYLEADDMYFRQATILNMLHRNSMRKMAQLSLSSDEGSSIETNASAPLQYRHQMQSSISSNASSNTTTSSSIQDGHNSTTTAGKRHSGADSDEGSISSGCETASTVTANQDDLSLQYRHNKQLLSLQHLQSAMPLDADDAQFFTMPHDVQTPITADEIYQRLEARLERRQNSDATTFSSSSTITLKMGTASGGSTPENQNDNQKQESIIEKEAASLTNSTTRVRRQRQRQLAAAVATPLPPNSHVNDSDSECSDESGYVEYQERDKTVKEKINEVEQRQIQQQQQQQQQLQPIAQQRLQKPQLPPKPIPRRSLSGDGNAIVSLVNGHHGSGSTAV</sequence>
<feature type="compositionally biased region" description="Low complexity" evidence="1">
    <location>
        <begin position="164"/>
        <end position="185"/>
    </location>
</feature>
<feature type="compositionally biased region" description="Basic and acidic residues" evidence="1">
    <location>
        <begin position="219"/>
        <end position="230"/>
    </location>
</feature>
<feature type="domain" description="PID" evidence="2">
    <location>
        <begin position="348"/>
        <end position="484"/>
    </location>
</feature>
<feature type="compositionally biased region" description="Basic and acidic residues" evidence="1">
    <location>
        <begin position="120"/>
        <end position="132"/>
    </location>
</feature>
<dbReference type="PANTHER" id="PTHR11232:SF2">
    <property type="entry name" value="FI05246P"/>
    <property type="match status" value="1"/>
</dbReference>
<gene>
    <name evidence="3" type="ORF">CCAP1982_LOCUS4438</name>
</gene>
<dbReference type="AlphaFoldDB" id="A0A811UER8"/>
<feature type="region of interest" description="Disordered" evidence="1">
    <location>
        <begin position="50"/>
        <end position="193"/>
    </location>
</feature>
<name>A0A811UER8_CERCA</name>
<feature type="compositionally biased region" description="Basic and acidic residues" evidence="1">
    <location>
        <begin position="245"/>
        <end position="255"/>
    </location>
</feature>
<feature type="region of interest" description="Disordered" evidence="1">
    <location>
        <begin position="919"/>
        <end position="1006"/>
    </location>
</feature>
<evidence type="ECO:0000256" key="1">
    <source>
        <dbReference type="SAM" id="MobiDB-lite"/>
    </source>
</evidence>
<proteinExistence type="predicted"/>
<feature type="compositionally biased region" description="Low complexity" evidence="1">
    <location>
        <begin position="50"/>
        <end position="77"/>
    </location>
</feature>
<reference evidence="3" key="1">
    <citation type="submission" date="2020-11" db="EMBL/GenBank/DDBJ databases">
        <authorList>
            <person name="Whitehead M."/>
        </authorList>
    </citation>
    <scope>NUCLEOTIDE SEQUENCE</scope>
    <source>
        <strain evidence="3">EGII</strain>
    </source>
</reference>
<feature type="compositionally biased region" description="Basic and acidic residues" evidence="1">
    <location>
        <begin position="953"/>
        <end position="963"/>
    </location>
</feature>
<feature type="region of interest" description="Disordered" evidence="1">
    <location>
        <begin position="1050"/>
        <end position="1085"/>
    </location>
</feature>
<dbReference type="Proteomes" id="UP000606786">
    <property type="component" value="Unassembled WGS sequence"/>
</dbReference>
<feature type="region of interest" description="Disordered" evidence="1">
    <location>
        <begin position="802"/>
        <end position="850"/>
    </location>
</feature>
<dbReference type="SMART" id="SM00462">
    <property type="entry name" value="PTB"/>
    <property type="match status" value="1"/>
</dbReference>
<feature type="compositionally biased region" description="Low complexity" evidence="1">
    <location>
        <begin position="257"/>
        <end position="269"/>
    </location>
</feature>
<protein>
    <submittedName>
        <fullName evidence="3">(Mediterranean fruit fly) hypothetical protein</fullName>
    </submittedName>
</protein>
<feature type="compositionally biased region" description="Polar residues" evidence="1">
    <location>
        <begin position="823"/>
        <end position="832"/>
    </location>
</feature>
<feature type="region of interest" description="Disordered" evidence="1">
    <location>
        <begin position="214"/>
        <end position="277"/>
    </location>
</feature>
<feature type="compositionally biased region" description="Low complexity" evidence="1">
    <location>
        <begin position="9"/>
        <end position="23"/>
    </location>
</feature>
<dbReference type="InterPro" id="IPR006020">
    <property type="entry name" value="PTB/PI_dom"/>
</dbReference>
<feature type="compositionally biased region" description="Polar residues" evidence="1">
    <location>
        <begin position="942"/>
        <end position="952"/>
    </location>
</feature>
<dbReference type="PANTHER" id="PTHR11232">
    <property type="entry name" value="PHOSPHOTYROSINE INTERACTION DOMAIN-CONTAINING FAMILY MEMBER"/>
    <property type="match status" value="1"/>
</dbReference>
<dbReference type="CDD" id="cd01214">
    <property type="entry name" value="PTB_FAM43A"/>
    <property type="match status" value="1"/>
</dbReference>
<feature type="compositionally biased region" description="Low complexity" evidence="1">
    <location>
        <begin position="94"/>
        <end position="103"/>
    </location>
</feature>
<dbReference type="Pfam" id="PF14719">
    <property type="entry name" value="PID_2"/>
    <property type="match status" value="1"/>
</dbReference>
<evidence type="ECO:0000259" key="2">
    <source>
        <dbReference type="SMART" id="SM00462"/>
    </source>
</evidence>
<evidence type="ECO:0000313" key="4">
    <source>
        <dbReference type="Proteomes" id="UP000606786"/>
    </source>
</evidence>
<accession>A0A811UER8</accession>
<keyword evidence="4" id="KW-1185">Reference proteome</keyword>
<dbReference type="SUPFAM" id="SSF50729">
    <property type="entry name" value="PH domain-like"/>
    <property type="match status" value="1"/>
</dbReference>
<dbReference type="InterPro" id="IPR011993">
    <property type="entry name" value="PH-like_dom_sf"/>
</dbReference>
<dbReference type="InterPro" id="IPR051133">
    <property type="entry name" value="Adapter_Engulfment-Domain"/>
</dbReference>
<dbReference type="OrthoDB" id="5962185at2759"/>
<organism evidence="3 4">
    <name type="scientific">Ceratitis capitata</name>
    <name type="common">Mediterranean fruit fly</name>
    <name type="synonym">Tephritis capitata</name>
    <dbReference type="NCBI Taxonomy" id="7213"/>
    <lineage>
        <taxon>Eukaryota</taxon>
        <taxon>Metazoa</taxon>
        <taxon>Ecdysozoa</taxon>
        <taxon>Arthropoda</taxon>
        <taxon>Hexapoda</taxon>
        <taxon>Insecta</taxon>
        <taxon>Pterygota</taxon>
        <taxon>Neoptera</taxon>
        <taxon>Endopterygota</taxon>
        <taxon>Diptera</taxon>
        <taxon>Brachycera</taxon>
        <taxon>Muscomorpha</taxon>
        <taxon>Tephritoidea</taxon>
        <taxon>Tephritidae</taxon>
        <taxon>Ceratitis</taxon>
        <taxon>Ceratitis</taxon>
    </lineage>
</organism>